<dbReference type="Gene3D" id="1.25.40.10">
    <property type="entry name" value="Tetratricopeptide repeat domain"/>
    <property type="match status" value="1"/>
</dbReference>
<dbReference type="SUPFAM" id="SSF48452">
    <property type="entry name" value="TPR-like"/>
    <property type="match status" value="1"/>
</dbReference>
<protein>
    <submittedName>
        <fullName evidence="1">Uncharacterized protein</fullName>
    </submittedName>
</protein>
<name>A0A1I1TQ21_9GAMM</name>
<sequence>MNLNFNQLYLYLFLVSITFLSSAEQEHDKIIDELFSQAMNEVENKQWHKAEKTFEQLLSKNNQLHRARVELANVYIALNKNDNAITELDKVLSIDSLPENVRQNIENLKHQAIKNKLAHSSDKEADTKLDKGHSFDGNVEFAIGYDDNVRFSFGDYFLEDDPYYDSDTIELSDGTLLIVAGDGSVYDVEGNFLFENDGTYNLDAIDKGSRFTETRLNLFHEYSFNSPSKVKWSNTLNIKSINNLDFQTYSKFQIKADSAISLKINNQFGLGALVHYRVLKRDGNTQVKSHGIDTHFTYLNDLGSWQLGLQWLQRNYKESMIERENFYYFFDEVDSRTKNISIKWSKLFKNNRLLLLAKFDYSDTQEDIPYLDPEFESSDHTGIKYSAAAVYSLTSDIKVSLTYINLTFDYSDYYIYFGEQKDVSKAIKSKITYNFNQNLDVYLAAEYVNRTSDQYEGISSNKSLAKIGVRMKF</sequence>
<dbReference type="RefSeq" id="WP_091991032.1">
    <property type="nucleotide sequence ID" value="NZ_FOLO01000070.1"/>
</dbReference>
<dbReference type="STRING" id="1123010.SAMN02745724_04908"/>
<dbReference type="Proteomes" id="UP000198862">
    <property type="component" value="Unassembled WGS sequence"/>
</dbReference>
<dbReference type="AlphaFoldDB" id="A0A1I1TQ21"/>
<dbReference type="Pfam" id="PF14559">
    <property type="entry name" value="TPR_19"/>
    <property type="match status" value="1"/>
</dbReference>
<reference evidence="1 2" key="1">
    <citation type="submission" date="2016-10" db="EMBL/GenBank/DDBJ databases">
        <authorList>
            <person name="de Groot N.N."/>
        </authorList>
    </citation>
    <scope>NUCLEOTIDE SEQUENCE [LARGE SCALE GENOMIC DNA]</scope>
    <source>
        <strain evidence="1 2">DSM 6059</strain>
    </source>
</reference>
<gene>
    <name evidence="1" type="ORF">SAMN02745724_04908</name>
</gene>
<dbReference type="OrthoDB" id="6286400at2"/>
<proteinExistence type="predicted"/>
<evidence type="ECO:0000313" key="2">
    <source>
        <dbReference type="Proteomes" id="UP000198862"/>
    </source>
</evidence>
<dbReference type="EMBL" id="FOLO01000070">
    <property type="protein sequence ID" value="SFD58613.1"/>
    <property type="molecule type" value="Genomic_DNA"/>
</dbReference>
<accession>A0A1I1TQ21</accession>
<keyword evidence="2" id="KW-1185">Reference proteome</keyword>
<dbReference type="InterPro" id="IPR011990">
    <property type="entry name" value="TPR-like_helical_dom_sf"/>
</dbReference>
<evidence type="ECO:0000313" key="1">
    <source>
        <dbReference type="EMBL" id="SFD58613.1"/>
    </source>
</evidence>
<organism evidence="1 2">
    <name type="scientific">Pseudoalteromonas denitrificans DSM 6059</name>
    <dbReference type="NCBI Taxonomy" id="1123010"/>
    <lineage>
        <taxon>Bacteria</taxon>
        <taxon>Pseudomonadati</taxon>
        <taxon>Pseudomonadota</taxon>
        <taxon>Gammaproteobacteria</taxon>
        <taxon>Alteromonadales</taxon>
        <taxon>Pseudoalteromonadaceae</taxon>
        <taxon>Pseudoalteromonas</taxon>
    </lineage>
</organism>